<accession>A0A1L6J9G0</accession>
<dbReference type="FunFam" id="3.40.30.10:FF:000331">
    <property type="entry name" value="Glutathione S-transferase"/>
    <property type="match status" value="1"/>
</dbReference>
<evidence type="ECO:0000313" key="4">
    <source>
        <dbReference type="EMBL" id="RSV01171.1"/>
    </source>
</evidence>
<reference evidence="7 8" key="3">
    <citation type="submission" date="2018-07" db="EMBL/GenBank/DDBJ databases">
        <title>Genomic and Epidemiologic Investigation of an Indolent Hospital Outbreak.</title>
        <authorList>
            <person name="Johnson R.C."/>
            <person name="Deming C."/>
            <person name="Conlan S."/>
            <person name="Zellmer C.J."/>
            <person name="Michelin A.V."/>
            <person name="Lee-Lin S."/>
            <person name="Thomas P.J."/>
            <person name="Park M."/>
            <person name="Weingarten R.A."/>
            <person name="Less J."/>
            <person name="Dekker J.P."/>
            <person name="Frank K.M."/>
            <person name="Musser K.A."/>
            <person name="Mcquiston J.R."/>
            <person name="Henderson D.K."/>
            <person name="Lau A.F."/>
            <person name="Palmore T.N."/>
            <person name="Segre J.A."/>
        </authorList>
    </citation>
    <scope>NUCLEOTIDE SEQUENCE [LARGE SCALE GENOMIC DNA]</scope>
    <source>
        <strain evidence="5 8">SK-CDC1_0717</strain>
        <strain evidence="4 7">SK-NIH.Env10_0317</strain>
    </source>
</reference>
<dbReference type="EMBL" id="QQWO01000013">
    <property type="protein sequence ID" value="RSV01171.1"/>
    <property type="molecule type" value="Genomic_DNA"/>
</dbReference>
<dbReference type="EMBL" id="QQYZ01000011">
    <property type="protein sequence ID" value="RSY83167.1"/>
    <property type="molecule type" value="Genomic_DNA"/>
</dbReference>
<evidence type="ECO:0000259" key="1">
    <source>
        <dbReference type="PROSITE" id="PS50404"/>
    </source>
</evidence>
<dbReference type="RefSeq" id="WP_066580932.1">
    <property type="nucleotide sequence ID" value="NZ_CP018820.1"/>
</dbReference>
<dbReference type="Proteomes" id="UP000185161">
    <property type="component" value="Chromosome"/>
</dbReference>
<keyword evidence="3" id="KW-0808">Transferase</keyword>
<dbReference type="CDD" id="cd03207">
    <property type="entry name" value="GST_C_8"/>
    <property type="match status" value="1"/>
</dbReference>
<keyword evidence="6" id="KW-1185">Reference proteome</keyword>
<dbReference type="STRING" id="93064.BRX40_08825"/>
<evidence type="ECO:0000313" key="3">
    <source>
        <dbReference type="EMBL" id="APR52524.1"/>
    </source>
</evidence>
<dbReference type="InterPro" id="IPR004045">
    <property type="entry name" value="Glutathione_S-Trfase_N"/>
</dbReference>
<dbReference type="PANTHER" id="PTHR44051">
    <property type="entry name" value="GLUTATHIONE S-TRANSFERASE-RELATED"/>
    <property type="match status" value="1"/>
</dbReference>
<reference evidence="3" key="1">
    <citation type="submission" date="2016-12" db="EMBL/GenBank/DDBJ databases">
        <title>Whole genome sequencing of Sphingomonas koreensis.</title>
        <authorList>
            <person name="Conlan S."/>
            <person name="Thomas P.J."/>
            <person name="Mullikin J."/>
            <person name="Palmore T.N."/>
            <person name="Frank K.M."/>
            <person name="Segre J.A."/>
        </authorList>
    </citation>
    <scope>NUCLEOTIDE SEQUENCE</scope>
    <source>
        <strain evidence="3">ABOJV</strain>
    </source>
</reference>
<reference evidence="6" key="2">
    <citation type="submission" date="2016-12" db="EMBL/GenBank/DDBJ databases">
        <title>Whole genome sequencing of Sphingomonas sp. ABOJV.</title>
        <authorList>
            <person name="Conlan S."/>
            <person name="Thomas P.J."/>
            <person name="Mullikin J."/>
            <person name="Palmore T.N."/>
            <person name="Frank K.M."/>
            <person name="Segre J.A."/>
        </authorList>
    </citation>
    <scope>NUCLEOTIDE SEQUENCE [LARGE SCALE GENOMIC DNA]</scope>
    <source>
        <strain evidence="6">ABOJV</strain>
    </source>
</reference>
<dbReference type="AlphaFoldDB" id="A0A1L6J9G0"/>
<dbReference type="CDD" id="cd03046">
    <property type="entry name" value="GST_N_GTT1_like"/>
    <property type="match status" value="1"/>
</dbReference>
<gene>
    <name evidence="3" type="ORF">BRX40_08825</name>
    <name evidence="4" type="ORF">CA257_15265</name>
    <name evidence="5" type="ORF">DAH66_12945</name>
</gene>
<sequence>MSATPQPAQLEITGFNWVPDFAKGFVRDLRPRWACEEIGLPYSMRLLNAAAPRPEAYYKEQPWGQVPALVDQDSGLTIFESGAILLHIGEKDERLLPRDPQGRATAISWLFAAYNSVEPMAFELGNIEIFAAGEQWAELRRPSLIEFTCKRLDRLAIAIDGREWLAGQFSIADIAMATVLRDIEGSGLLEERPVLMAYLERAISRPAFKAALAAQLADFRPSPAAAA</sequence>
<dbReference type="Proteomes" id="UP000287746">
    <property type="component" value="Unassembled WGS sequence"/>
</dbReference>
<evidence type="ECO:0000313" key="5">
    <source>
        <dbReference type="EMBL" id="RSY83167.1"/>
    </source>
</evidence>
<evidence type="ECO:0000313" key="7">
    <source>
        <dbReference type="Proteomes" id="UP000286681"/>
    </source>
</evidence>
<dbReference type="Pfam" id="PF02798">
    <property type="entry name" value="GST_N"/>
    <property type="match status" value="1"/>
</dbReference>
<dbReference type="PANTHER" id="PTHR44051:SF8">
    <property type="entry name" value="GLUTATHIONE S-TRANSFERASE GSTA"/>
    <property type="match status" value="1"/>
</dbReference>
<dbReference type="OrthoDB" id="9811242at2"/>
<dbReference type="SFLD" id="SFLDS00019">
    <property type="entry name" value="Glutathione_Transferase_(cytos"/>
    <property type="match status" value="1"/>
</dbReference>
<dbReference type="SFLD" id="SFLDG00358">
    <property type="entry name" value="Main_(cytGST)"/>
    <property type="match status" value="1"/>
</dbReference>
<dbReference type="PROSITE" id="PS50405">
    <property type="entry name" value="GST_CTER"/>
    <property type="match status" value="1"/>
</dbReference>
<dbReference type="InterPro" id="IPR040079">
    <property type="entry name" value="Glutathione_S-Trfase"/>
</dbReference>
<feature type="domain" description="GST C-terminal" evidence="2">
    <location>
        <begin position="99"/>
        <end position="224"/>
    </location>
</feature>
<feature type="domain" description="GST N-terminal" evidence="1">
    <location>
        <begin position="1"/>
        <end position="96"/>
    </location>
</feature>
<dbReference type="InterPro" id="IPR010987">
    <property type="entry name" value="Glutathione-S-Trfase_C-like"/>
</dbReference>
<dbReference type="Gene3D" id="1.20.1050.10">
    <property type="match status" value="1"/>
</dbReference>
<protein>
    <submittedName>
        <fullName evidence="3 4">Glutathione S-transferase</fullName>
    </submittedName>
</protein>
<dbReference type="PROSITE" id="PS50404">
    <property type="entry name" value="GST_NTER"/>
    <property type="match status" value="1"/>
</dbReference>
<dbReference type="SUPFAM" id="SSF52833">
    <property type="entry name" value="Thioredoxin-like"/>
    <property type="match status" value="1"/>
</dbReference>
<dbReference type="InterPro" id="IPR036249">
    <property type="entry name" value="Thioredoxin-like_sf"/>
</dbReference>
<dbReference type="KEGG" id="skr:BRX40_08825"/>
<dbReference type="GeneID" id="44132660"/>
<dbReference type="SUPFAM" id="SSF47616">
    <property type="entry name" value="GST C-terminal domain-like"/>
    <property type="match status" value="1"/>
</dbReference>
<dbReference type="Gene3D" id="3.40.30.10">
    <property type="entry name" value="Glutaredoxin"/>
    <property type="match status" value="1"/>
</dbReference>
<evidence type="ECO:0000259" key="2">
    <source>
        <dbReference type="PROSITE" id="PS50405"/>
    </source>
</evidence>
<organism evidence="3 6">
    <name type="scientific">Sphingomonas koreensis</name>
    <dbReference type="NCBI Taxonomy" id="93064"/>
    <lineage>
        <taxon>Bacteria</taxon>
        <taxon>Pseudomonadati</taxon>
        <taxon>Pseudomonadota</taxon>
        <taxon>Alphaproteobacteria</taxon>
        <taxon>Sphingomonadales</taxon>
        <taxon>Sphingomonadaceae</taxon>
        <taxon>Sphingomonas</taxon>
    </lineage>
</organism>
<dbReference type="GO" id="GO:0016740">
    <property type="term" value="F:transferase activity"/>
    <property type="evidence" value="ECO:0007669"/>
    <property type="project" value="UniProtKB-KW"/>
</dbReference>
<evidence type="ECO:0000313" key="8">
    <source>
        <dbReference type="Proteomes" id="UP000287746"/>
    </source>
</evidence>
<dbReference type="InterPro" id="IPR036282">
    <property type="entry name" value="Glutathione-S-Trfase_C_sf"/>
</dbReference>
<dbReference type="EMBL" id="CP018820">
    <property type="protein sequence ID" value="APR52524.1"/>
    <property type="molecule type" value="Genomic_DNA"/>
</dbReference>
<proteinExistence type="predicted"/>
<evidence type="ECO:0000313" key="6">
    <source>
        <dbReference type="Proteomes" id="UP000185161"/>
    </source>
</evidence>
<name>A0A1L6J9G0_9SPHN</name>
<dbReference type="Proteomes" id="UP000286681">
    <property type="component" value="Unassembled WGS sequence"/>
</dbReference>